<gene>
    <name evidence="3" type="ORF">C1280_05630</name>
</gene>
<reference evidence="3 4" key="1">
    <citation type="submission" date="2018-01" db="EMBL/GenBank/DDBJ databases">
        <title>G. obscuriglobus.</title>
        <authorList>
            <person name="Franke J."/>
            <person name="Blomberg W."/>
            <person name="Selmecki A."/>
        </authorList>
    </citation>
    <scope>NUCLEOTIDE SEQUENCE [LARGE SCALE GENOMIC DNA]</scope>
    <source>
        <strain evidence="3 4">DSM 5831</strain>
    </source>
</reference>
<dbReference type="Pfam" id="PF07963">
    <property type="entry name" value="N_methyl"/>
    <property type="match status" value="1"/>
</dbReference>
<dbReference type="Proteomes" id="UP000245802">
    <property type="component" value="Chromosome"/>
</dbReference>
<protein>
    <submittedName>
        <fullName evidence="3">Prepilin-type cleavage/methylation domain-containing protein</fullName>
    </submittedName>
</protein>
<dbReference type="EMBL" id="CP025958">
    <property type="protein sequence ID" value="AWM36555.1"/>
    <property type="molecule type" value="Genomic_DNA"/>
</dbReference>
<feature type="domain" description="DUF1559" evidence="2">
    <location>
        <begin position="36"/>
        <end position="276"/>
    </location>
</feature>
<feature type="transmembrane region" description="Helical" evidence="1">
    <location>
        <begin position="12"/>
        <end position="35"/>
    </location>
</feature>
<dbReference type="PANTHER" id="PTHR30093:SF2">
    <property type="entry name" value="TYPE II SECRETION SYSTEM PROTEIN H"/>
    <property type="match status" value="1"/>
</dbReference>
<keyword evidence="1" id="KW-1133">Transmembrane helix</keyword>
<sequence>MVGVRTRPRRGFTLIELLVVIAIIAILIGLLLPAVQKVREAAARTTCSNNLKQLSLALHNYASSTGDNKLPPLRITLTSGGTNKASAMVALLPYVEQENLYRAHTTAGDVAVNKGAVVKTFLCPADDTAGTGVGPNGWAGSSYAVNSQLLAAKAWFDVTNVDQPRYSIGNVPDGTSNTVAFAERKVLTEGTPYTCSRDMPYGWNSQDKYYTAAFAMYQTTYPSYWATTNWWYNDQSIQPGVTGTKGTRWGANSSHPATVQLGMADGSVRGVNRSTNILTFWTAVMPDDSLVLPADWN</sequence>
<proteinExistence type="predicted"/>
<name>A0A2Z3H0B6_9BACT</name>
<dbReference type="InterPro" id="IPR011453">
    <property type="entry name" value="DUF1559"/>
</dbReference>
<keyword evidence="1" id="KW-0812">Transmembrane</keyword>
<evidence type="ECO:0000313" key="4">
    <source>
        <dbReference type="Proteomes" id="UP000245802"/>
    </source>
</evidence>
<dbReference type="AlphaFoldDB" id="A0A2Z3H0B6"/>
<dbReference type="SUPFAM" id="SSF54523">
    <property type="entry name" value="Pili subunits"/>
    <property type="match status" value="1"/>
</dbReference>
<evidence type="ECO:0000313" key="3">
    <source>
        <dbReference type="EMBL" id="AWM36555.1"/>
    </source>
</evidence>
<keyword evidence="1" id="KW-0472">Membrane</keyword>
<dbReference type="RefSeq" id="WP_010049549.1">
    <property type="nucleotide sequence ID" value="NZ_CP025958.1"/>
</dbReference>
<dbReference type="InterPro" id="IPR045584">
    <property type="entry name" value="Pilin-like"/>
</dbReference>
<keyword evidence="4" id="KW-1185">Reference proteome</keyword>
<dbReference type="Gene3D" id="3.30.700.10">
    <property type="entry name" value="Glycoprotein, Type 4 Pilin"/>
    <property type="match status" value="1"/>
</dbReference>
<dbReference type="PROSITE" id="PS00409">
    <property type="entry name" value="PROKAR_NTER_METHYL"/>
    <property type="match status" value="1"/>
</dbReference>
<dbReference type="Pfam" id="PF07596">
    <property type="entry name" value="SBP_bac_10"/>
    <property type="match status" value="1"/>
</dbReference>
<dbReference type="KEGG" id="gog:C1280_05630"/>
<dbReference type="NCBIfam" id="TIGR02532">
    <property type="entry name" value="IV_pilin_GFxxxE"/>
    <property type="match status" value="1"/>
</dbReference>
<accession>A0A2Z3H0B6</accession>
<evidence type="ECO:0000256" key="1">
    <source>
        <dbReference type="SAM" id="Phobius"/>
    </source>
</evidence>
<dbReference type="InterPro" id="IPR012902">
    <property type="entry name" value="N_methyl_site"/>
</dbReference>
<dbReference type="PANTHER" id="PTHR30093">
    <property type="entry name" value="GENERAL SECRETION PATHWAY PROTEIN G"/>
    <property type="match status" value="1"/>
</dbReference>
<organism evidence="3 4">
    <name type="scientific">Gemmata obscuriglobus</name>
    <dbReference type="NCBI Taxonomy" id="114"/>
    <lineage>
        <taxon>Bacteria</taxon>
        <taxon>Pseudomonadati</taxon>
        <taxon>Planctomycetota</taxon>
        <taxon>Planctomycetia</taxon>
        <taxon>Gemmatales</taxon>
        <taxon>Gemmataceae</taxon>
        <taxon>Gemmata</taxon>
    </lineage>
</organism>
<evidence type="ECO:0000259" key="2">
    <source>
        <dbReference type="Pfam" id="PF07596"/>
    </source>
</evidence>
<dbReference type="OrthoDB" id="279229at2"/>